<dbReference type="AlphaFoldDB" id="A0A0A9AG18"/>
<evidence type="ECO:0000313" key="1">
    <source>
        <dbReference type="EMBL" id="JAD47900.1"/>
    </source>
</evidence>
<reference evidence="1" key="1">
    <citation type="submission" date="2014-09" db="EMBL/GenBank/DDBJ databases">
        <authorList>
            <person name="Magalhaes I.L.F."/>
            <person name="Oliveira U."/>
            <person name="Santos F.R."/>
            <person name="Vidigal T.H.D.A."/>
            <person name="Brescovit A.D."/>
            <person name="Santos A.J."/>
        </authorList>
    </citation>
    <scope>NUCLEOTIDE SEQUENCE</scope>
    <source>
        <tissue evidence="1">Shoot tissue taken approximately 20 cm above the soil surface</tissue>
    </source>
</reference>
<protein>
    <submittedName>
        <fullName evidence="1">Uncharacterized protein</fullName>
    </submittedName>
</protein>
<accession>A0A0A9AG18</accession>
<proteinExistence type="predicted"/>
<organism evidence="1">
    <name type="scientific">Arundo donax</name>
    <name type="common">Giant reed</name>
    <name type="synonym">Donax arundinaceus</name>
    <dbReference type="NCBI Taxonomy" id="35708"/>
    <lineage>
        <taxon>Eukaryota</taxon>
        <taxon>Viridiplantae</taxon>
        <taxon>Streptophyta</taxon>
        <taxon>Embryophyta</taxon>
        <taxon>Tracheophyta</taxon>
        <taxon>Spermatophyta</taxon>
        <taxon>Magnoliopsida</taxon>
        <taxon>Liliopsida</taxon>
        <taxon>Poales</taxon>
        <taxon>Poaceae</taxon>
        <taxon>PACMAD clade</taxon>
        <taxon>Arundinoideae</taxon>
        <taxon>Arundineae</taxon>
        <taxon>Arundo</taxon>
    </lineage>
</organism>
<sequence length="33" mass="3965">MMCYSVCSVLQYVWDSIFRRCFCSFVRNNPVIP</sequence>
<name>A0A0A9AG18_ARUDO</name>
<reference evidence="1" key="2">
    <citation type="journal article" date="2015" name="Data Brief">
        <title>Shoot transcriptome of the giant reed, Arundo donax.</title>
        <authorList>
            <person name="Barrero R.A."/>
            <person name="Guerrero F.D."/>
            <person name="Moolhuijzen P."/>
            <person name="Goolsby J.A."/>
            <person name="Tidwell J."/>
            <person name="Bellgard S.E."/>
            <person name="Bellgard M.I."/>
        </authorList>
    </citation>
    <scope>NUCLEOTIDE SEQUENCE</scope>
    <source>
        <tissue evidence="1">Shoot tissue taken approximately 20 cm above the soil surface</tissue>
    </source>
</reference>
<dbReference type="EMBL" id="GBRH01249995">
    <property type="protein sequence ID" value="JAD47900.1"/>
    <property type="molecule type" value="Transcribed_RNA"/>
</dbReference>